<feature type="compositionally biased region" description="Polar residues" evidence="2">
    <location>
        <begin position="152"/>
        <end position="168"/>
    </location>
</feature>
<feature type="compositionally biased region" description="Polar residues" evidence="2">
    <location>
        <begin position="64"/>
        <end position="85"/>
    </location>
</feature>
<proteinExistence type="predicted"/>
<name>K0TNH1_THAOC</name>
<evidence type="ECO:0008006" key="5">
    <source>
        <dbReference type="Google" id="ProtNLM"/>
    </source>
</evidence>
<keyword evidence="4" id="KW-1185">Reference proteome</keyword>
<feature type="coiled-coil region" evidence="1">
    <location>
        <begin position="303"/>
        <end position="401"/>
    </location>
</feature>
<protein>
    <recommendedName>
        <fullName evidence="5">RING-type domain-containing protein</fullName>
    </recommendedName>
</protein>
<keyword evidence="1" id="KW-0175">Coiled coil</keyword>
<evidence type="ECO:0000256" key="1">
    <source>
        <dbReference type="SAM" id="Coils"/>
    </source>
</evidence>
<dbReference type="Proteomes" id="UP000266841">
    <property type="component" value="Unassembled WGS sequence"/>
</dbReference>
<dbReference type="eggNOG" id="ENOG502SSMK">
    <property type="taxonomic scope" value="Eukaryota"/>
</dbReference>
<dbReference type="EMBL" id="AGNL01001277">
    <property type="protein sequence ID" value="EJK77126.1"/>
    <property type="molecule type" value="Genomic_DNA"/>
</dbReference>
<dbReference type="AlphaFoldDB" id="K0TNH1"/>
<gene>
    <name evidence="3" type="ORF">THAOC_01062</name>
</gene>
<evidence type="ECO:0000256" key="2">
    <source>
        <dbReference type="SAM" id="MobiDB-lite"/>
    </source>
</evidence>
<evidence type="ECO:0000313" key="3">
    <source>
        <dbReference type="EMBL" id="EJK77126.1"/>
    </source>
</evidence>
<sequence length="482" mass="52256">MRGRAILQPPYPGLRRGRRRVRRLATSEGALNILSLSWLSAVSISPAASSSSPVCQLFLRRSGGVSSRESTAGNPPQRGATASNNEEQHGPNGDADQDDLNRGVRTSSSWDGNGVSESLLMGERKAGENARDDGAAASTMPPLPNLPELDSESGSSGLPPSATRMSDSSDQEDLIQPDETFAADAEADRVNRKPGSFLPDSVPNSGQNGGDDETVCTAEDQPEECNKETEDLSANVHGALLARIRELEAADRAKNERIKASEAMIKTLEAENCALKKSLADAEAENTIVRNEVKRNNVIVKVKQEASKENAELLAEVKDERDDAIEGMMALETAVKVKQEVNGTLKRNLADVEDKLDVAIEEREGLYLGCLQLQELAQNAIQENEEVRREARRKLANATTEQCMWPNCHGNRGSQRNILMGCGHVVCYDCIEELYGVDHILDDPKSSEPYMLSLRGYCACKVKGCTKKSGEALILNGRCPPA</sequence>
<accession>K0TNH1</accession>
<comment type="caution">
    <text evidence="3">The sequence shown here is derived from an EMBL/GenBank/DDBJ whole genome shotgun (WGS) entry which is preliminary data.</text>
</comment>
<dbReference type="CDD" id="cd16449">
    <property type="entry name" value="RING-HC"/>
    <property type="match status" value="1"/>
</dbReference>
<feature type="region of interest" description="Disordered" evidence="2">
    <location>
        <begin position="64"/>
        <end position="215"/>
    </location>
</feature>
<feature type="compositionally biased region" description="Basic and acidic residues" evidence="2">
    <location>
        <begin position="122"/>
        <end position="134"/>
    </location>
</feature>
<reference evidence="3 4" key="1">
    <citation type="journal article" date="2012" name="Genome Biol.">
        <title>Genome and low-iron response of an oceanic diatom adapted to chronic iron limitation.</title>
        <authorList>
            <person name="Lommer M."/>
            <person name="Specht M."/>
            <person name="Roy A.S."/>
            <person name="Kraemer L."/>
            <person name="Andreson R."/>
            <person name="Gutowska M.A."/>
            <person name="Wolf J."/>
            <person name="Bergner S.V."/>
            <person name="Schilhabel M.B."/>
            <person name="Klostermeier U.C."/>
            <person name="Beiko R.G."/>
            <person name="Rosenstiel P."/>
            <person name="Hippler M."/>
            <person name="Laroche J."/>
        </authorList>
    </citation>
    <scope>NUCLEOTIDE SEQUENCE [LARGE SCALE GENOMIC DNA]</scope>
    <source>
        <strain evidence="3 4">CCMP1005</strain>
    </source>
</reference>
<organism evidence="3 4">
    <name type="scientific">Thalassiosira oceanica</name>
    <name type="common">Marine diatom</name>
    <dbReference type="NCBI Taxonomy" id="159749"/>
    <lineage>
        <taxon>Eukaryota</taxon>
        <taxon>Sar</taxon>
        <taxon>Stramenopiles</taxon>
        <taxon>Ochrophyta</taxon>
        <taxon>Bacillariophyta</taxon>
        <taxon>Coscinodiscophyceae</taxon>
        <taxon>Thalassiosirophycidae</taxon>
        <taxon>Thalassiosirales</taxon>
        <taxon>Thalassiosiraceae</taxon>
        <taxon>Thalassiosira</taxon>
    </lineage>
</organism>
<evidence type="ECO:0000313" key="4">
    <source>
        <dbReference type="Proteomes" id="UP000266841"/>
    </source>
</evidence>